<feature type="region of interest" description="Disordered" evidence="9">
    <location>
        <begin position="96"/>
        <end position="138"/>
    </location>
</feature>
<keyword evidence="7" id="KW-0472">Membrane</keyword>
<comment type="subcellular location">
    <subcellularLocation>
        <location evidence="1">Membrane</location>
    </subcellularLocation>
</comment>
<keyword evidence="12" id="KW-1185">Reference proteome</keyword>
<dbReference type="PROSITE" id="PS50089">
    <property type="entry name" value="ZF_RING_2"/>
    <property type="match status" value="1"/>
</dbReference>
<dbReference type="Pfam" id="PF13639">
    <property type="entry name" value="zf-RING_2"/>
    <property type="match status" value="1"/>
</dbReference>
<evidence type="ECO:0000256" key="9">
    <source>
        <dbReference type="SAM" id="MobiDB-lite"/>
    </source>
</evidence>
<evidence type="ECO:0000256" key="8">
    <source>
        <dbReference type="PROSITE-ProRule" id="PRU00175"/>
    </source>
</evidence>
<evidence type="ECO:0000256" key="2">
    <source>
        <dbReference type="ARBA" id="ARBA00022692"/>
    </source>
</evidence>
<evidence type="ECO:0000256" key="7">
    <source>
        <dbReference type="ARBA" id="ARBA00023136"/>
    </source>
</evidence>
<dbReference type="InterPro" id="IPR013083">
    <property type="entry name" value="Znf_RING/FYVE/PHD"/>
</dbReference>
<dbReference type="SUPFAM" id="SSF57850">
    <property type="entry name" value="RING/U-box"/>
    <property type="match status" value="1"/>
</dbReference>
<keyword evidence="6" id="KW-1133">Transmembrane helix</keyword>
<evidence type="ECO:0000313" key="12">
    <source>
        <dbReference type="Proteomes" id="UP001642484"/>
    </source>
</evidence>
<keyword evidence="3" id="KW-0479">Metal-binding</keyword>
<keyword evidence="5" id="KW-0862">Zinc</keyword>
<dbReference type="PANTHER" id="PTHR46539:SF1">
    <property type="entry name" value="E3 UBIQUITIN-PROTEIN LIGASE ATL42"/>
    <property type="match status" value="1"/>
</dbReference>
<evidence type="ECO:0000256" key="1">
    <source>
        <dbReference type="ARBA" id="ARBA00004370"/>
    </source>
</evidence>
<evidence type="ECO:0000259" key="10">
    <source>
        <dbReference type="PROSITE" id="PS50089"/>
    </source>
</evidence>
<dbReference type="InterPro" id="IPR001841">
    <property type="entry name" value="Znf_RING"/>
</dbReference>
<dbReference type="Proteomes" id="UP001642484">
    <property type="component" value="Unassembled WGS sequence"/>
</dbReference>
<dbReference type="Gene3D" id="3.30.40.10">
    <property type="entry name" value="Zinc/RING finger domain, C3HC4 (zinc finger)"/>
    <property type="match status" value="1"/>
</dbReference>
<feature type="compositionally biased region" description="Low complexity" evidence="9">
    <location>
        <begin position="101"/>
        <end position="125"/>
    </location>
</feature>
<name>A0ABP0RYR1_9DINO</name>
<evidence type="ECO:0000256" key="6">
    <source>
        <dbReference type="ARBA" id="ARBA00022989"/>
    </source>
</evidence>
<keyword evidence="4 8" id="KW-0863">Zinc-finger</keyword>
<proteinExistence type="predicted"/>
<feature type="domain" description="RING-type" evidence="10">
    <location>
        <begin position="313"/>
        <end position="355"/>
    </location>
</feature>
<keyword evidence="2" id="KW-0812">Transmembrane</keyword>
<accession>A0ABP0RYR1</accession>
<comment type="caution">
    <text evidence="11">The sequence shown here is derived from an EMBL/GenBank/DDBJ whole genome shotgun (WGS) entry which is preliminary data.</text>
</comment>
<evidence type="ECO:0000256" key="3">
    <source>
        <dbReference type="ARBA" id="ARBA00022723"/>
    </source>
</evidence>
<evidence type="ECO:0000313" key="11">
    <source>
        <dbReference type="EMBL" id="CAK9104631.1"/>
    </source>
</evidence>
<gene>
    <name evidence="11" type="ORF">CCMP2556_LOCUS49032</name>
</gene>
<sequence length="623" mass="69258">MSFEDVHHVQECAPEKELQTIPRQLPPLQSRWIPPADLDLDWQHHPELRSHNTSSVPSLKVQSNPSMASMPIIHNVPNFDRPSAYAAALRIGPRGPVPCGSSASQSSVPSQRGASSKSSTKSQSSADRRRRPLASPIDQAIRRELVGDGIALEEVVANKRSSGWAVKQRQAQRNDLGHFCYGCKQLLRDLNEEVTVWTGAAIYRRFHPACAASYMLRADGSADRQTGDIVEGYADGWRAPKEYVRPVEAARQWLLSEDQRAWGSLRGDLFTTVTVTENGKKKAVPGLSHDQLRILQNKHRWVEDSHLAEPIECAICFCAPGSALCIRLPCAPQHVFHMSCVLPWLKKASLCPTCRKDLRAPWSKRRGALLALGLAISAICSVAWRTTTTEFGGRFDPATLSVGDLLRMFTETREYLYASGWREQDGTFVPRGQRLGEPKASTPRQFEMKRFTERVSKKNACGAGIRDVMHFTAQLPDVDAQYVMEALTNPGFTNWNPSLHFVMFRRHRRLPLDANLKDTFTPEEMEVKGGYRSLEQSRKTIDVSAQVAEIQIPRVVQKAAGRRFTSDFIAVRYDCKANRGFSIATSVGTEAVAEAAGVRKQQDLCLTSIMVAPGVNSSDTTAP</sequence>
<dbReference type="PANTHER" id="PTHR46539">
    <property type="entry name" value="E3 UBIQUITIN-PROTEIN LIGASE ATL42"/>
    <property type="match status" value="1"/>
</dbReference>
<reference evidence="11 12" key="1">
    <citation type="submission" date="2024-02" db="EMBL/GenBank/DDBJ databases">
        <authorList>
            <person name="Chen Y."/>
            <person name="Shah S."/>
            <person name="Dougan E. K."/>
            <person name="Thang M."/>
            <person name="Chan C."/>
        </authorList>
    </citation>
    <scope>NUCLEOTIDE SEQUENCE [LARGE SCALE GENOMIC DNA]</scope>
</reference>
<evidence type="ECO:0000256" key="4">
    <source>
        <dbReference type="ARBA" id="ARBA00022771"/>
    </source>
</evidence>
<organism evidence="11 12">
    <name type="scientific">Durusdinium trenchii</name>
    <dbReference type="NCBI Taxonomy" id="1381693"/>
    <lineage>
        <taxon>Eukaryota</taxon>
        <taxon>Sar</taxon>
        <taxon>Alveolata</taxon>
        <taxon>Dinophyceae</taxon>
        <taxon>Suessiales</taxon>
        <taxon>Symbiodiniaceae</taxon>
        <taxon>Durusdinium</taxon>
    </lineage>
</organism>
<dbReference type="EMBL" id="CAXAMN010026639">
    <property type="protein sequence ID" value="CAK9104631.1"/>
    <property type="molecule type" value="Genomic_DNA"/>
</dbReference>
<evidence type="ECO:0000256" key="5">
    <source>
        <dbReference type="ARBA" id="ARBA00022833"/>
    </source>
</evidence>
<protein>
    <recommendedName>
        <fullName evidence="10">RING-type domain-containing protein</fullName>
    </recommendedName>
</protein>